<evidence type="ECO:0000313" key="2">
    <source>
        <dbReference type="EMBL" id="TDC34866.1"/>
    </source>
</evidence>
<gene>
    <name evidence="2" type="ORF">E1261_02910</name>
</gene>
<dbReference type="OrthoDB" id="3806702at2"/>
<keyword evidence="3" id="KW-1185">Reference proteome</keyword>
<dbReference type="EMBL" id="SMKA01000005">
    <property type="protein sequence ID" value="TDC34866.1"/>
    <property type="molecule type" value="Genomic_DNA"/>
</dbReference>
<accession>A0A4R4QGN4</accession>
<reference evidence="2 3" key="1">
    <citation type="submission" date="2019-03" db="EMBL/GenBank/DDBJ databases">
        <title>Draft genome sequences of novel Actinobacteria.</title>
        <authorList>
            <person name="Sahin N."/>
            <person name="Ay H."/>
            <person name="Saygin H."/>
        </authorList>
    </citation>
    <scope>NUCLEOTIDE SEQUENCE [LARGE SCALE GENOMIC DNA]</scope>
    <source>
        <strain evidence="2 3">JCM 30547</strain>
    </source>
</reference>
<feature type="chain" id="PRO_5020194300" evidence="1">
    <location>
        <begin position="26"/>
        <end position="341"/>
    </location>
</feature>
<evidence type="ECO:0000256" key="1">
    <source>
        <dbReference type="SAM" id="SignalP"/>
    </source>
</evidence>
<dbReference type="AlphaFoldDB" id="A0A4R4QGN4"/>
<keyword evidence="1" id="KW-0732">Signal</keyword>
<protein>
    <submittedName>
        <fullName evidence="2">Uncharacterized protein</fullName>
    </submittedName>
</protein>
<evidence type="ECO:0000313" key="3">
    <source>
        <dbReference type="Proteomes" id="UP000295075"/>
    </source>
</evidence>
<dbReference type="Proteomes" id="UP000295075">
    <property type="component" value="Unassembled WGS sequence"/>
</dbReference>
<organism evidence="2 3">
    <name type="scientific">Kribbella albertanoniae</name>
    <dbReference type="NCBI Taxonomy" id="1266829"/>
    <lineage>
        <taxon>Bacteria</taxon>
        <taxon>Bacillati</taxon>
        <taxon>Actinomycetota</taxon>
        <taxon>Actinomycetes</taxon>
        <taxon>Propionibacteriales</taxon>
        <taxon>Kribbellaceae</taxon>
        <taxon>Kribbella</taxon>
    </lineage>
</organism>
<feature type="signal peptide" evidence="1">
    <location>
        <begin position="1"/>
        <end position="25"/>
    </location>
</feature>
<comment type="caution">
    <text evidence="2">The sequence shown here is derived from an EMBL/GenBank/DDBJ whole genome shotgun (WGS) entry which is preliminary data.</text>
</comment>
<sequence>MKIVRAVLVASLAGAALGVAPAAHAEPGDVVTDVRLSRTSVAVSSLNTVPVTVEVDAKFPGESEGEGLHAIFDRVGGSGQLNRVLSAKLTRYEGTTADGKWRGVVRVPSTVNGSLQVKYVITSGELPFDEWDPVDVVNGPKLTVTGTNQPRITSRHLNSPSPVSKPYTIRWSVINGQTGKPYGSRIKVNLSQDTACGWPGKVFLTDTAGYLTHTYPAESGTVPLTCLTIPGDPFAIASGYASTKRIPGVSATPARTSAPVGTKVAVKGIVTAGPETCNVHLQRLYGASQWRTVNTSQVRYGHGFTLTAQPAYKGNIPYRVLFPACYGLVTATSKSFIIRGT</sequence>
<name>A0A4R4QGN4_9ACTN</name>
<proteinExistence type="predicted"/>
<dbReference type="RefSeq" id="WP_132401339.1">
    <property type="nucleotide sequence ID" value="NZ_SMKA01000005.1"/>
</dbReference>